<protein>
    <submittedName>
        <fullName evidence="1">Uncharacterized protein</fullName>
    </submittedName>
</protein>
<evidence type="ECO:0000313" key="1">
    <source>
        <dbReference type="EMBL" id="JAH31474.1"/>
    </source>
</evidence>
<dbReference type="EMBL" id="GBXM01077103">
    <property type="protein sequence ID" value="JAH31474.1"/>
    <property type="molecule type" value="Transcribed_RNA"/>
</dbReference>
<organism evidence="1">
    <name type="scientific">Anguilla anguilla</name>
    <name type="common">European freshwater eel</name>
    <name type="synonym">Muraena anguilla</name>
    <dbReference type="NCBI Taxonomy" id="7936"/>
    <lineage>
        <taxon>Eukaryota</taxon>
        <taxon>Metazoa</taxon>
        <taxon>Chordata</taxon>
        <taxon>Craniata</taxon>
        <taxon>Vertebrata</taxon>
        <taxon>Euteleostomi</taxon>
        <taxon>Actinopterygii</taxon>
        <taxon>Neopterygii</taxon>
        <taxon>Teleostei</taxon>
        <taxon>Anguilliformes</taxon>
        <taxon>Anguillidae</taxon>
        <taxon>Anguilla</taxon>
    </lineage>
</organism>
<dbReference type="AlphaFoldDB" id="A0A0E9RQT1"/>
<reference evidence="1" key="2">
    <citation type="journal article" date="2015" name="Fish Shellfish Immunol.">
        <title>Early steps in the European eel (Anguilla anguilla)-Vibrio vulnificus interaction in the gills: Role of the RtxA13 toxin.</title>
        <authorList>
            <person name="Callol A."/>
            <person name="Pajuelo D."/>
            <person name="Ebbesson L."/>
            <person name="Teles M."/>
            <person name="MacKenzie S."/>
            <person name="Amaro C."/>
        </authorList>
    </citation>
    <scope>NUCLEOTIDE SEQUENCE</scope>
</reference>
<accession>A0A0E9RQT1</accession>
<name>A0A0E9RQT1_ANGAN</name>
<sequence>MCVLTTRSNPLSLVNALRVWKAAFLRMVRKNRVPAYKPTPADCNSICVWVVNPETAGFLPGTGRDPGV</sequence>
<proteinExistence type="predicted"/>
<reference evidence="1" key="1">
    <citation type="submission" date="2014-11" db="EMBL/GenBank/DDBJ databases">
        <authorList>
            <person name="Amaro Gonzalez C."/>
        </authorList>
    </citation>
    <scope>NUCLEOTIDE SEQUENCE</scope>
</reference>